<dbReference type="SUPFAM" id="SSF54637">
    <property type="entry name" value="Thioesterase/thiol ester dehydrase-isomerase"/>
    <property type="match status" value="1"/>
</dbReference>
<dbReference type="OMA" id="QGGLMMT"/>
<dbReference type="RefSeq" id="WP_012453372.1">
    <property type="nucleotide sequence ID" value="NZ_CP136837.1"/>
</dbReference>
<comment type="caution">
    <text evidence="2">The sequence shown here is derived from an EMBL/GenBank/DDBJ whole genome shotgun (WGS) entry which is preliminary data.</text>
</comment>
<dbReference type="InterPro" id="IPR029069">
    <property type="entry name" value="HotDog_dom_sf"/>
</dbReference>
<dbReference type="Pfam" id="PF03061">
    <property type="entry name" value="4HBT"/>
    <property type="match status" value="1"/>
</dbReference>
<evidence type="ECO:0000313" key="3">
    <source>
        <dbReference type="Proteomes" id="UP000469949"/>
    </source>
</evidence>
<evidence type="ECO:0000259" key="1">
    <source>
        <dbReference type="Pfam" id="PF03061"/>
    </source>
</evidence>
<proteinExistence type="predicted"/>
<evidence type="ECO:0000313" key="2">
    <source>
        <dbReference type="EMBL" id="KAB7785845.1"/>
    </source>
</evidence>
<dbReference type="CDD" id="cd03443">
    <property type="entry name" value="PaaI_thioesterase"/>
    <property type="match status" value="1"/>
</dbReference>
<reference evidence="2 3" key="1">
    <citation type="submission" date="2019-10" db="EMBL/GenBank/DDBJ databases">
        <title>Draft Genome Sequence of the Caffeine Degrading Methylotroph Methylorubrum populi PINKEL.</title>
        <authorList>
            <person name="Dawson S.C."/>
            <person name="Zhang X."/>
            <person name="Wright M.E."/>
            <person name="Sharma G."/>
            <person name="Langner J.T."/>
            <person name="Ditty J.L."/>
            <person name="Subuyuj G.A."/>
        </authorList>
    </citation>
    <scope>NUCLEOTIDE SEQUENCE [LARGE SCALE GENOMIC DNA]</scope>
    <source>
        <strain evidence="2 3">Pinkel</strain>
    </source>
</reference>
<dbReference type="Proteomes" id="UP000469949">
    <property type="component" value="Unassembled WGS sequence"/>
</dbReference>
<dbReference type="Gene3D" id="3.10.129.10">
    <property type="entry name" value="Hotdog Thioesterase"/>
    <property type="match status" value="1"/>
</dbReference>
<dbReference type="InterPro" id="IPR006683">
    <property type="entry name" value="Thioestr_dom"/>
</dbReference>
<sequence>MTDEERAAFPDGWEAFTDPGFIAHVGPVYHRTVAGTKEFAFRTDERHGNLVGIVHGGMLLTFADRALSIVVREACDGARAVTIEMSSQFVGAAQIGDLVETVPEIVRKTASLVFVRGTLTSGGRPLAAVTGIWKVLKDKPGDKS</sequence>
<dbReference type="EMBL" id="WEKV01000008">
    <property type="protein sequence ID" value="KAB7785845.1"/>
    <property type="molecule type" value="Genomic_DNA"/>
</dbReference>
<accession>A0A177JDS7</accession>
<gene>
    <name evidence="2" type="ORF">F8B43_1246</name>
</gene>
<name>A0A177JDS7_9HYPH</name>
<dbReference type="GO" id="GO:0016790">
    <property type="term" value="F:thiolester hydrolase activity"/>
    <property type="evidence" value="ECO:0007669"/>
    <property type="project" value="UniProtKB-ARBA"/>
</dbReference>
<protein>
    <submittedName>
        <fullName evidence="2">Phenylacetic acid degradation protein paaI</fullName>
    </submittedName>
</protein>
<feature type="domain" description="Thioesterase" evidence="1">
    <location>
        <begin position="52"/>
        <end position="126"/>
    </location>
</feature>
<organism evidence="2 3">
    <name type="scientific">Methylorubrum populi</name>
    <dbReference type="NCBI Taxonomy" id="223967"/>
    <lineage>
        <taxon>Bacteria</taxon>
        <taxon>Pseudomonadati</taxon>
        <taxon>Pseudomonadota</taxon>
        <taxon>Alphaproteobacteria</taxon>
        <taxon>Hyphomicrobiales</taxon>
        <taxon>Methylobacteriaceae</taxon>
        <taxon>Methylorubrum</taxon>
    </lineage>
</organism>
<dbReference type="AlphaFoldDB" id="A0A177JDS7"/>